<feature type="transmembrane region" description="Helical" evidence="1">
    <location>
        <begin position="126"/>
        <end position="151"/>
    </location>
</feature>
<reference evidence="4" key="1">
    <citation type="submission" date="2024-06" db="EMBL/GenBank/DDBJ databases">
        <authorList>
            <person name="Ryan C."/>
        </authorList>
    </citation>
    <scope>NUCLEOTIDE SEQUENCE [LARGE SCALE GENOMIC DNA]</scope>
</reference>
<accession>A0ABC9C2L3</accession>
<organism evidence="3 4">
    <name type="scientific">Urochloa decumbens</name>
    <dbReference type="NCBI Taxonomy" id="240449"/>
    <lineage>
        <taxon>Eukaryota</taxon>
        <taxon>Viridiplantae</taxon>
        <taxon>Streptophyta</taxon>
        <taxon>Embryophyta</taxon>
        <taxon>Tracheophyta</taxon>
        <taxon>Spermatophyta</taxon>
        <taxon>Magnoliopsida</taxon>
        <taxon>Liliopsida</taxon>
        <taxon>Poales</taxon>
        <taxon>Poaceae</taxon>
        <taxon>PACMAD clade</taxon>
        <taxon>Panicoideae</taxon>
        <taxon>Panicodae</taxon>
        <taxon>Paniceae</taxon>
        <taxon>Melinidinae</taxon>
        <taxon>Urochloa</taxon>
    </lineage>
</organism>
<evidence type="ECO:0000313" key="4">
    <source>
        <dbReference type="Proteomes" id="UP001497457"/>
    </source>
</evidence>
<protein>
    <submittedName>
        <fullName evidence="3">Uncharacterized protein</fullName>
    </submittedName>
</protein>
<keyword evidence="4" id="KW-1185">Reference proteome</keyword>
<name>A0ABC9C2L3_9POAL</name>
<reference evidence="3 4" key="2">
    <citation type="submission" date="2024-10" db="EMBL/GenBank/DDBJ databases">
        <authorList>
            <person name="Ryan C."/>
        </authorList>
    </citation>
    <scope>NUCLEOTIDE SEQUENCE [LARGE SCALE GENOMIC DNA]</scope>
</reference>
<keyword evidence="1" id="KW-0812">Transmembrane</keyword>
<evidence type="ECO:0000313" key="3">
    <source>
        <dbReference type="EMBL" id="CAL5012520.1"/>
    </source>
</evidence>
<keyword evidence="1" id="KW-1133">Transmembrane helix</keyword>
<gene>
    <name evidence="2" type="ORF">URODEC1_LOCUS69569</name>
    <name evidence="3" type="ORF">URODEC1_LOCUS70895</name>
</gene>
<proteinExistence type="predicted"/>
<sequence length="207" mass="20813">MADAAAAVAAAATTAAQPAPWRPDPAAAKALGLLCLASLSVGFAAGAAAVVTIAACDYDEPCPVYPVLAAASIRAMVFAALLAPIAPLLVVRAAVCDPGFREDLIVGFIRHMQAPRTPVGSILREAVVRAFLATLAFALLGAIGCLVLAGLSPAKGSPTGRIAAMLAVVGEVGSMAISCFIVFPLMALKLWRMKFGGADAAVADSNV</sequence>
<dbReference type="AlphaFoldDB" id="A0ABC9C2L3"/>
<evidence type="ECO:0000313" key="2">
    <source>
        <dbReference type="EMBL" id="CAL5009603.1"/>
    </source>
</evidence>
<evidence type="ECO:0000256" key="1">
    <source>
        <dbReference type="SAM" id="Phobius"/>
    </source>
</evidence>
<feature type="transmembrane region" description="Helical" evidence="1">
    <location>
        <begin position="26"/>
        <end position="55"/>
    </location>
</feature>
<dbReference type="EMBL" id="OZ075138">
    <property type="protein sequence ID" value="CAL5012520.1"/>
    <property type="molecule type" value="Genomic_DNA"/>
</dbReference>
<dbReference type="Proteomes" id="UP001497457">
    <property type="component" value="Chromosome 28b"/>
</dbReference>
<dbReference type="EMBL" id="OZ075138">
    <property type="protein sequence ID" value="CAL5009603.1"/>
    <property type="molecule type" value="Genomic_DNA"/>
</dbReference>
<feature type="transmembrane region" description="Helical" evidence="1">
    <location>
        <begin position="67"/>
        <end position="90"/>
    </location>
</feature>
<keyword evidence="1" id="KW-0472">Membrane</keyword>
<feature type="transmembrane region" description="Helical" evidence="1">
    <location>
        <begin position="163"/>
        <end position="187"/>
    </location>
</feature>